<sequence>MNLLMQSILKLIGFPALILSIGLINLAIKKNKAAQKQLKLASALAAFLVIYDLLWDGFTK</sequence>
<keyword evidence="1" id="KW-0472">Membrane</keyword>
<evidence type="ECO:0000313" key="3">
    <source>
        <dbReference type="Proteomes" id="UP000051236"/>
    </source>
</evidence>
<feature type="transmembrane region" description="Helical" evidence="1">
    <location>
        <begin position="40"/>
        <end position="58"/>
    </location>
</feature>
<keyword evidence="1" id="KW-1133">Transmembrane helix</keyword>
<proteinExistence type="predicted"/>
<feature type="transmembrane region" description="Helical" evidence="1">
    <location>
        <begin position="12"/>
        <end position="28"/>
    </location>
</feature>
<comment type="caution">
    <text evidence="2">The sequence shown here is derived from an EMBL/GenBank/DDBJ whole genome shotgun (WGS) entry which is preliminary data.</text>
</comment>
<organism evidence="2 3">
    <name type="scientific">Agrilactobacillus composti DSM 18527 = JCM 14202</name>
    <dbReference type="NCBI Taxonomy" id="1423734"/>
    <lineage>
        <taxon>Bacteria</taxon>
        <taxon>Bacillati</taxon>
        <taxon>Bacillota</taxon>
        <taxon>Bacilli</taxon>
        <taxon>Lactobacillales</taxon>
        <taxon>Lactobacillaceae</taxon>
        <taxon>Agrilactobacillus</taxon>
    </lineage>
</organism>
<accession>A0A0R1XP67</accession>
<name>A0A0R1XP67_9LACO</name>
<dbReference type="Proteomes" id="UP000051236">
    <property type="component" value="Unassembled WGS sequence"/>
</dbReference>
<keyword evidence="3" id="KW-1185">Reference proteome</keyword>
<evidence type="ECO:0000256" key="1">
    <source>
        <dbReference type="SAM" id="Phobius"/>
    </source>
</evidence>
<evidence type="ECO:0000313" key="2">
    <source>
        <dbReference type="EMBL" id="KRM31597.1"/>
    </source>
</evidence>
<keyword evidence="1" id="KW-0812">Transmembrane</keyword>
<protein>
    <submittedName>
        <fullName evidence="2">Uncharacterized protein</fullName>
    </submittedName>
</protein>
<reference evidence="2 3" key="1">
    <citation type="journal article" date="2015" name="Genome Announc.">
        <title>Expanding the biotechnology potential of lactobacilli through comparative genomics of 213 strains and associated genera.</title>
        <authorList>
            <person name="Sun Z."/>
            <person name="Harris H.M."/>
            <person name="McCann A."/>
            <person name="Guo C."/>
            <person name="Argimon S."/>
            <person name="Zhang W."/>
            <person name="Yang X."/>
            <person name="Jeffery I.B."/>
            <person name="Cooney J.C."/>
            <person name="Kagawa T.F."/>
            <person name="Liu W."/>
            <person name="Song Y."/>
            <person name="Salvetti E."/>
            <person name="Wrobel A."/>
            <person name="Rasinkangas P."/>
            <person name="Parkhill J."/>
            <person name="Rea M.C."/>
            <person name="O'Sullivan O."/>
            <person name="Ritari J."/>
            <person name="Douillard F.P."/>
            <person name="Paul Ross R."/>
            <person name="Yang R."/>
            <person name="Briner A.E."/>
            <person name="Felis G.E."/>
            <person name="de Vos W.M."/>
            <person name="Barrangou R."/>
            <person name="Klaenhammer T.R."/>
            <person name="Caufield P.W."/>
            <person name="Cui Y."/>
            <person name="Zhang H."/>
            <person name="O'Toole P.W."/>
        </authorList>
    </citation>
    <scope>NUCLEOTIDE SEQUENCE [LARGE SCALE GENOMIC DNA]</scope>
    <source>
        <strain evidence="2 3">DSM 18527</strain>
    </source>
</reference>
<gene>
    <name evidence="2" type="ORF">FC83_GL000658</name>
</gene>
<dbReference type="EMBL" id="AZGA01000077">
    <property type="protein sequence ID" value="KRM31597.1"/>
    <property type="molecule type" value="Genomic_DNA"/>
</dbReference>
<dbReference type="AlphaFoldDB" id="A0A0R1XP67"/>
<dbReference type="PATRIC" id="fig|1423734.3.peg.665"/>